<dbReference type="PROSITE" id="PS50082">
    <property type="entry name" value="WD_REPEATS_2"/>
    <property type="match status" value="6"/>
</dbReference>
<dbReference type="Gene3D" id="2.130.10.10">
    <property type="entry name" value="YVTN repeat-like/Quinoprotein amine dehydrogenase"/>
    <property type="match status" value="2"/>
</dbReference>
<dbReference type="InterPro" id="IPR013083">
    <property type="entry name" value="Znf_RING/FYVE/PHD"/>
</dbReference>
<dbReference type="AlphaFoldDB" id="X6LSS5"/>
<accession>X6LSS5</accession>
<dbReference type="PANTHER" id="PTHR22847:SF637">
    <property type="entry name" value="WD REPEAT DOMAIN 5B"/>
    <property type="match status" value="1"/>
</dbReference>
<feature type="repeat" description="WD" evidence="3">
    <location>
        <begin position="431"/>
        <end position="474"/>
    </location>
</feature>
<dbReference type="SMART" id="SM00320">
    <property type="entry name" value="WD40"/>
    <property type="match status" value="6"/>
</dbReference>
<protein>
    <submittedName>
        <fullName evidence="6">G-protein beta WD-40 repeats containing protein</fullName>
    </submittedName>
</protein>
<feature type="repeat" description="WD" evidence="3">
    <location>
        <begin position="711"/>
        <end position="737"/>
    </location>
</feature>
<dbReference type="Proteomes" id="UP000023152">
    <property type="component" value="Unassembled WGS sequence"/>
</dbReference>
<feature type="compositionally biased region" description="Polar residues" evidence="5">
    <location>
        <begin position="397"/>
        <end position="410"/>
    </location>
</feature>
<comment type="caution">
    <text evidence="6">The sequence shown here is derived from an EMBL/GenBank/DDBJ whole genome shotgun (WGS) entry which is preliminary data.</text>
</comment>
<evidence type="ECO:0000256" key="2">
    <source>
        <dbReference type="ARBA" id="ARBA00022737"/>
    </source>
</evidence>
<dbReference type="PANTHER" id="PTHR22847">
    <property type="entry name" value="WD40 REPEAT PROTEIN"/>
    <property type="match status" value="1"/>
</dbReference>
<keyword evidence="1 3" id="KW-0853">WD repeat</keyword>
<dbReference type="PROSITE" id="PS50294">
    <property type="entry name" value="WD_REPEATS_REGION"/>
    <property type="match status" value="4"/>
</dbReference>
<feature type="repeat" description="WD" evidence="3">
    <location>
        <begin position="475"/>
        <end position="522"/>
    </location>
</feature>
<evidence type="ECO:0000256" key="1">
    <source>
        <dbReference type="ARBA" id="ARBA00022574"/>
    </source>
</evidence>
<feature type="repeat" description="WD" evidence="3">
    <location>
        <begin position="629"/>
        <end position="677"/>
    </location>
</feature>
<evidence type="ECO:0000256" key="3">
    <source>
        <dbReference type="PROSITE-ProRule" id="PRU00221"/>
    </source>
</evidence>
<dbReference type="PROSITE" id="PS00678">
    <property type="entry name" value="WD_REPEATS_1"/>
    <property type="match status" value="5"/>
</dbReference>
<evidence type="ECO:0000256" key="4">
    <source>
        <dbReference type="SAM" id="Coils"/>
    </source>
</evidence>
<dbReference type="GO" id="GO:1990234">
    <property type="term" value="C:transferase complex"/>
    <property type="evidence" value="ECO:0007669"/>
    <property type="project" value="UniProtKB-ARBA"/>
</dbReference>
<keyword evidence="7" id="KW-1185">Reference proteome</keyword>
<reference evidence="6 7" key="1">
    <citation type="journal article" date="2013" name="Curr. Biol.">
        <title>The Genome of the Foraminiferan Reticulomyxa filosa.</title>
        <authorList>
            <person name="Glockner G."/>
            <person name="Hulsmann N."/>
            <person name="Schleicher M."/>
            <person name="Noegel A.A."/>
            <person name="Eichinger L."/>
            <person name="Gallinger C."/>
            <person name="Pawlowski J."/>
            <person name="Sierra R."/>
            <person name="Euteneuer U."/>
            <person name="Pillet L."/>
            <person name="Moustafa A."/>
            <person name="Platzer M."/>
            <person name="Groth M."/>
            <person name="Szafranski K."/>
            <person name="Schliwa M."/>
        </authorList>
    </citation>
    <scope>NUCLEOTIDE SEQUENCE [LARGE SCALE GENOMIC DNA]</scope>
</reference>
<dbReference type="Gene3D" id="3.30.40.10">
    <property type="entry name" value="Zinc/RING finger domain, C3HC4 (zinc finger)"/>
    <property type="match status" value="1"/>
</dbReference>
<dbReference type="InterPro" id="IPR036322">
    <property type="entry name" value="WD40_repeat_dom_sf"/>
</dbReference>
<name>X6LSS5_RETFI</name>
<evidence type="ECO:0000313" key="7">
    <source>
        <dbReference type="Proteomes" id="UP000023152"/>
    </source>
</evidence>
<dbReference type="InterPro" id="IPR019775">
    <property type="entry name" value="WD40_repeat_CS"/>
</dbReference>
<dbReference type="InterPro" id="IPR001680">
    <property type="entry name" value="WD40_rpt"/>
</dbReference>
<feature type="coiled-coil region" evidence="4">
    <location>
        <begin position="283"/>
        <end position="331"/>
    </location>
</feature>
<gene>
    <name evidence="6" type="ORF">RFI_32692</name>
</gene>
<dbReference type="OMA" id="NCESNVI"/>
<evidence type="ECO:0000256" key="5">
    <source>
        <dbReference type="SAM" id="MobiDB-lite"/>
    </source>
</evidence>
<feature type="repeat" description="WD" evidence="3">
    <location>
        <begin position="602"/>
        <end position="628"/>
    </location>
</feature>
<feature type="repeat" description="WD" evidence="3">
    <location>
        <begin position="523"/>
        <end position="566"/>
    </location>
</feature>
<dbReference type="PRINTS" id="PR00320">
    <property type="entry name" value="GPROTEINBRPT"/>
</dbReference>
<keyword evidence="2" id="KW-0677">Repeat</keyword>
<keyword evidence="4" id="KW-0175">Coiled coil</keyword>
<dbReference type="CDD" id="cd00200">
    <property type="entry name" value="WD40"/>
    <property type="match status" value="1"/>
</dbReference>
<dbReference type="SUPFAM" id="SSF50978">
    <property type="entry name" value="WD40 repeat-like"/>
    <property type="match status" value="1"/>
</dbReference>
<feature type="region of interest" description="Disordered" evidence="5">
    <location>
        <begin position="386"/>
        <end position="410"/>
    </location>
</feature>
<dbReference type="EMBL" id="ASPP01029031">
    <property type="protein sequence ID" value="ETO04704.1"/>
    <property type="molecule type" value="Genomic_DNA"/>
</dbReference>
<proteinExistence type="predicted"/>
<dbReference type="InterPro" id="IPR015943">
    <property type="entry name" value="WD40/YVTN_repeat-like_dom_sf"/>
</dbReference>
<dbReference type="InterPro" id="IPR020472">
    <property type="entry name" value="WD40_PAC1"/>
</dbReference>
<organism evidence="6 7">
    <name type="scientific">Reticulomyxa filosa</name>
    <dbReference type="NCBI Taxonomy" id="46433"/>
    <lineage>
        <taxon>Eukaryota</taxon>
        <taxon>Sar</taxon>
        <taxon>Rhizaria</taxon>
        <taxon>Retaria</taxon>
        <taxon>Foraminifera</taxon>
        <taxon>Monothalamids</taxon>
        <taxon>Reticulomyxidae</taxon>
        <taxon>Reticulomyxa</taxon>
    </lineage>
</organism>
<dbReference type="Pfam" id="PF00400">
    <property type="entry name" value="WD40"/>
    <property type="match status" value="6"/>
</dbReference>
<sequence length="789" mass="91773">MLQVEEKVKNLTTLSLEGCYNKDWVATSTKQNKLASLQCLLCKQIANNAMELTCDEHDDYKDALIVGEQCLIKYLNENNNQCPIGKHGPCSCMKGRTVRNIVSKLKVICPRQFINYFNQKANEQTKEGEMATEFKHICKFKGKIEEMKEHLENSCSLKLLECKYKEFGCDDILFKHLDLLLDHIAILQNKIKQNQLDEPNTIVILVFFCFKKENKYIDCNFEETKQLKLKIKEQGDEIQLLKLNSANKNTQIEALLKQKQQWDEKKKLQNHFQQEPLKYCTDCELLKRELNEKEKELNNHNTEIDQLKKQMQNKDNEINKLKHDIQLKDKQIIDKDESIQQMERDIEMIYDGQEKRQLFCYKQFIQLLEEKNLQLTQDSQILSGKSNDQNEVEEQKQSSNQDNSLSPTSEETNLTLNFDGFCSSSKLLSTFIGHTAAVRSIDYSIFDDDQLICSGSQDHIVHVWDINTNKQIQSFNGHSGSVYCVKFSSYYYYNYQRNVICSSSADKTIRFWDFKYNQQLKILNEHTGWIDSIEFSSFNGGRYLCSGSSDRTIRLWDVETSKSLHIFNEHTDCVCCVDISPLQSDNNNNDNKSNKIGVIGGNGYTICSGSYDCTIRIWDIETTKQLIIFKGHENTVHSVKYGLNKSGMNGGTNIILSGSWDKSVRLWDIRSGKQIQVFNGHRNRVMSVEYSPFIIRNNSNIFNWIRGSNCESNVICSGSWDNTIRFWDIRSNKEELYIINRDENEENGINCLKFLSLKKKDNMKRLFEIVCGTFYIYCLCHLNKNLETF</sequence>
<evidence type="ECO:0000313" key="6">
    <source>
        <dbReference type="EMBL" id="ETO04704.1"/>
    </source>
</evidence>